<comment type="caution">
    <text evidence="24">The sequence shown here is derived from an EMBL/GenBank/DDBJ whole genome shotgun (WGS) entry which is preliminary data.</text>
</comment>
<dbReference type="PANTHER" id="PTHR11552:SF201">
    <property type="entry name" value="GLUCOSE-METHANOL-CHOLINE OXIDOREDUCTASE N-TERMINAL DOMAIN-CONTAINING PROTEIN"/>
    <property type="match status" value="1"/>
</dbReference>
<evidence type="ECO:0000256" key="5">
    <source>
        <dbReference type="ARBA" id="ARBA00013177"/>
    </source>
</evidence>
<evidence type="ECO:0000256" key="2">
    <source>
        <dbReference type="ARBA" id="ARBA00004613"/>
    </source>
</evidence>
<evidence type="ECO:0000256" key="20">
    <source>
        <dbReference type="RuleBase" id="RU003968"/>
    </source>
</evidence>
<evidence type="ECO:0000256" key="11">
    <source>
        <dbReference type="ARBA" id="ARBA00023180"/>
    </source>
</evidence>
<comment type="catalytic activity">
    <reaction evidence="14">
        <text>pyranose + acceptor = pyranos-2,3-diulose + reduced acceptor.</text>
        <dbReference type="EC" id="1.1.99.29"/>
    </reaction>
</comment>
<dbReference type="SUPFAM" id="SSF54373">
    <property type="entry name" value="FAD-linked reductases, C-terminal domain"/>
    <property type="match status" value="1"/>
</dbReference>
<comment type="catalytic activity">
    <reaction evidence="13">
        <text>pyranose + acceptor = pyranos-2-ulose + reduced acceptor.</text>
        <dbReference type="EC" id="1.1.99.29"/>
    </reaction>
</comment>
<feature type="chain" id="PRO_5034916180" description="pyranose dehydrogenase (acceptor)" evidence="21">
    <location>
        <begin position="23"/>
        <end position="618"/>
    </location>
</feature>
<protein>
    <recommendedName>
        <fullName evidence="5">pyranose dehydrogenase (acceptor)</fullName>
        <ecNumber evidence="5">1.1.99.29</ecNumber>
    </recommendedName>
</protein>
<organism evidence="24 25">
    <name type="scientific">Psilocybe cf. subviscida</name>
    <dbReference type="NCBI Taxonomy" id="2480587"/>
    <lineage>
        <taxon>Eukaryota</taxon>
        <taxon>Fungi</taxon>
        <taxon>Dikarya</taxon>
        <taxon>Basidiomycota</taxon>
        <taxon>Agaricomycotina</taxon>
        <taxon>Agaricomycetes</taxon>
        <taxon>Agaricomycetidae</taxon>
        <taxon>Agaricales</taxon>
        <taxon>Agaricineae</taxon>
        <taxon>Strophariaceae</taxon>
        <taxon>Psilocybe</taxon>
    </lineage>
</organism>
<feature type="binding site" evidence="19">
    <location>
        <position position="280"/>
    </location>
    <ligand>
        <name>FAD</name>
        <dbReference type="ChEBI" id="CHEBI:57692"/>
    </ligand>
</feature>
<comment type="function">
    <text evidence="12">Catalyzes the single-oxidation or sequential double oxidation reaction of carbohydrates primarily at carbon-2 and/or carbon-3 with the concomitant reduction of the flavin. The enzyme exhibits a broad sugar substrate specificity, oxidizing different aldopyranoses to the corresponding C-1, C-2, C-3 or C-1,2, C-2,3 and C-3,4 (di)dehydro sugars with substrate-specific regioselectivity. Accepts only a narrow range of electron acceptors such as substituted benzoquinones and complexed metal ions and reacts extremely slowly with O(2) as acceptor. May play a role in the natural recycling of plant matter by oxidizing all major monosaccharides in lignocellulose and by reducing quinone compounds or reactive radical species generated during lignin depolymerization.</text>
</comment>
<sequence>MPVISTLRTIATIAFLPIVAFASPSQLPLDARAQASGVTTNPALANGQTFDYIVVGGGLAGAVVSGRLTEDPSVTVLMIEAGGDDRQNPLIYDIYQYGSAFGTNLTWSWPTDQGRSMLGGKTLGGGTSINGAAYTRGLNAQYDAWSTLLEPSEASAGWDWAGMWNYMKKSETFSPPNSDQQSKGAQSINSYHGFSGPVQVTYPDAMYGGPQQPAFIDTIVSLTGIKRFKDLNGGTPNCVSVTPLTINWHDSDHRSSSVQAYLTPVEAQRTNWLTLTKHFVTQVLFNNGSLPLTATGIQFAPASGGSTRYTAFARREVILAAGAVQTPALMQLSGIGDSAILGPLGITTKIDLKTVGKNLQEQPMSTLGARGNGFDVGGRGPTDAIAYPNLYQIFPGTAGNTTAARIQSSLATWASSQAAFAKDAASLQTIYGIQADLITKMNAPVMELFLDIGYPDTLGILAWNLLPFSRGSVAITSKDPFAKPLTKVNYFSVDVDLDIQVAGARLARKILGTNPMASLSGGETFPGSAVPNDSQGGTDAAWKTWIKAKFQSVAHPVGTAAMMRRGLGGVVDSQLRVYDTTNLRVVDASVMPTQISAHLSATIYGIAEKAADLIKASH</sequence>
<keyword evidence="10" id="KW-0560">Oxidoreductase</keyword>
<dbReference type="EMBL" id="JAACJJ010000059">
    <property type="protein sequence ID" value="KAF5309512.1"/>
    <property type="molecule type" value="Genomic_DNA"/>
</dbReference>
<keyword evidence="9 19" id="KW-0274">FAD</keyword>
<dbReference type="Gene3D" id="4.10.450.10">
    <property type="entry name" value="Glucose Oxidase, domain 2"/>
    <property type="match status" value="1"/>
</dbReference>
<evidence type="ECO:0000256" key="3">
    <source>
        <dbReference type="ARBA" id="ARBA00010790"/>
    </source>
</evidence>
<feature type="signal peptide" evidence="21">
    <location>
        <begin position="1"/>
        <end position="22"/>
    </location>
</feature>
<comment type="subunit">
    <text evidence="4">Monomer.</text>
</comment>
<comment type="subcellular location">
    <subcellularLocation>
        <location evidence="2">Secreted</location>
    </subcellularLocation>
</comment>
<evidence type="ECO:0000256" key="4">
    <source>
        <dbReference type="ARBA" id="ARBA00011245"/>
    </source>
</evidence>
<evidence type="ECO:0000256" key="7">
    <source>
        <dbReference type="ARBA" id="ARBA00022630"/>
    </source>
</evidence>
<proteinExistence type="inferred from homology"/>
<evidence type="ECO:0000256" key="10">
    <source>
        <dbReference type="ARBA" id="ARBA00023002"/>
    </source>
</evidence>
<comment type="catalytic activity">
    <reaction evidence="15">
        <text>pyranose + acceptor = pyranos-3-ulose + reduced acceptor.</text>
        <dbReference type="EC" id="1.1.99.29"/>
    </reaction>
</comment>
<dbReference type="Pfam" id="PF05199">
    <property type="entry name" value="GMC_oxred_C"/>
    <property type="match status" value="1"/>
</dbReference>
<reference evidence="24 25" key="1">
    <citation type="journal article" date="2020" name="ISME J.">
        <title>Uncovering the hidden diversity of litter-decomposition mechanisms in mushroom-forming fungi.</title>
        <authorList>
            <person name="Floudas D."/>
            <person name="Bentzer J."/>
            <person name="Ahren D."/>
            <person name="Johansson T."/>
            <person name="Persson P."/>
            <person name="Tunlid A."/>
        </authorList>
    </citation>
    <scope>NUCLEOTIDE SEQUENCE [LARGE SCALE GENOMIC DNA]</scope>
    <source>
        <strain evidence="24 25">CBS 101986</strain>
    </source>
</reference>
<dbReference type="GO" id="GO:0050660">
    <property type="term" value="F:flavin adenine dinucleotide binding"/>
    <property type="evidence" value="ECO:0007669"/>
    <property type="project" value="InterPro"/>
</dbReference>
<dbReference type="InterPro" id="IPR012132">
    <property type="entry name" value="GMC_OxRdtase"/>
</dbReference>
<evidence type="ECO:0000256" key="9">
    <source>
        <dbReference type="ARBA" id="ARBA00022827"/>
    </source>
</evidence>
<dbReference type="InterPro" id="IPR007867">
    <property type="entry name" value="GMC_OxRtase_C"/>
</dbReference>
<dbReference type="PROSITE" id="PS00623">
    <property type="entry name" value="GMC_OXRED_1"/>
    <property type="match status" value="1"/>
</dbReference>
<dbReference type="Gene3D" id="3.30.560.10">
    <property type="entry name" value="Glucose Oxidase, domain 3"/>
    <property type="match status" value="1"/>
</dbReference>
<evidence type="ECO:0000256" key="1">
    <source>
        <dbReference type="ARBA" id="ARBA00001974"/>
    </source>
</evidence>
<evidence type="ECO:0000256" key="14">
    <source>
        <dbReference type="ARBA" id="ARBA00034010"/>
    </source>
</evidence>
<evidence type="ECO:0000256" key="16">
    <source>
        <dbReference type="ARBA" id="ARBA00034050"/>
    </source>
</evidence>
<dbReference type="AlphaFoldDB" id="A0A8H5AR70"/>
<dbReference type="PIRSF" id="PIRSF000137">
    <property type="entry name" value="Alcohol_oxidase"/>
    <property type="match status" value="1"/>
</dbReference>
<feature type="domain" description="Glucose-methanol-choline oxidoreductase N-terminal" evidence="22">
    <location>
        <begin position="120"/>
        <end position="143"/>
    </location>
</feature>
<dbReference type="SUPFAM" id="SSF51905">
    <property type="entry name" value="FAD/NAD(P)-binding domain"/>
    <property type="match status" value="1"/>
</dbReference>
<keyword evidence="7 20" id="KW-0285">Flavoprotein</keyword>
<evidence type="ECO:0000313" key="25">
    <source>
        <dbReference type="Proteomes" id="UP000567179"/>
    </source>
</evidence>
<evidence type="ECO:0000256" key="18">
    <source>
        <dbReference type="PIRSR" id="PIRSR000137-1"/>
    </source>
</evidence>
<evidence type="ECO:0000256" key="6">
    <source>
        <dbReference type="ARBA" id="ARBA00022525"/>
    </source>
</evidence>
<feature type="active site" description="Proton acceptor" evidence="18">
    <location>
        <position position="598"/>
    </location>
</feature>
<dbReference type="Proteomes" id="UP000567179">
    <property type="component" value="Unassembled WGS sequence"/>
</dbReference>
<evidence type="ECO:0000256" key="13">
    <source>
        <dbReference type="ARBA" id="ARBA00033986"/>
    </source>
</evidence>
<gene>
    <name evidence="24" type="ORF">D9619_012384</name>
</gene>
<dbReference type="Pfam" id="PF00732">
    <property type="entry name" value="GMC_oxred_N"/>
    <property type="match status" value="1"/>
</dbReference>
<keyword evidence="8 21" id="KW-0732">Signal</keyword>
<evidence type="ECO:0000256" key="17">
    <source>
        <dbReference type="ARBA" id="ARBA00034059"/>
    </source>
</evidence>
<evidence type="ECO:0000256" key="21">
    <source>
        <dbReference type="SAM" id="SignalP"/>
    </source>
</evidence>
<dbReference type="InterPro" id="IPR027424">
    <property type="entry name" value="Glucose_Oxidase_domain_2"/>
</dbReference>
<comment type="cofactor">
    <cofactor evidence="1 19">
        <name>FAD</name>
        <dbReference type="ChEBI" id="CHEBI:57692"/>
    </cofactor>
</comment>
<evidence type="ECO:0000256" key="15">
    <source>
        <dbReference type="ARBA" id="ARBA00034029"/>
    </source>
</evidence>
<dbReference type="EC" id="1.1.99.29" evidence="5"/>
<comment type="similarity">
    <text evidence="3 20">Belongs to the GMC oxidoreductase family.</text>
</comment>
<feature type="active site" description="Proton donor" evidence="18">
    <location>
        <position position="555"/>
    </location>
</feature>
<dbReference type="OrthoDB" id="269227at2759"/>
<comment type="catalytic activity">
    <reaction evidence="16">
        <text>a pyranoside + acceptor = a pyranosid-3-ulose + reduced acceptor.</text>
        <dbReference type="EC" id="1.1.99.29"/>
    </reaction>
</comment>
<dbReference type="InterPro" id="IPR036188">
    <property type="entry name" value="FAD/NAD-bd_sf"/>
</dbReference>
<evidence type="ECO:0000313" key="24">
    <source>
        <dbReference type="EMBL" id="KAF5309512.1"/>
    </source>
</evidence>
<dbReference type="GO" id="GO:0033718">
    <property type="term" value="F:pyranose dehydrogenase (acceptor) activity"/>
    <property type="evidence" value="ECO:0007669"/>
    <property type="project" value="UniProtKB-EC"/>
</dbReference>
<keyword evidence="6" id="KW-0964">Secreted</keyword>
<dbReference type="PROSITE" id="PS00624">
    <property type="entry name" value="GMC_OXRED_2"/>
    <property type="match status" value="1"/>
</dbReference>
<dbReference type="PANTHER" id="PTHR11552">
    <property type="entry name" value="GLUCOSE-METHANOL-CHOLINE GMC OXIDOREDUCTASE"/>
    <property type="match status" value="1"/>
</dbReference>
<evidence type="ECO:0000256" key="8">
    <source>
        <dbReference type="ARBA" id="ARBA00022729"/>
    </source>
</evidence>
<feature type="domain" description="Glucose-methanol-choline oxidoreductase N-terminal" evidence="23">
    <location>
        <begin position="322"/>
        <end position="336"/>
    </location>
</feature>
<name>A0A8H5AR70_9AGAR</name>
<comment type="catalytic activity">
    <reaction evidence="17">
        <text>a pyranoside + acceptor = a pyranosid-3,4-diulose + reduced acceptor.</text>
        <dbReference type="EC" id="1.1.99.29"/>
    </reaction>
</comment>
<keyword evidence="11" id="KW-0325">Glycoprotein</keyword>
<evidence type="ECO:0000256" key="12">
    <source>
        <dbReference type="ARBA" id="ARBA00024699"/>
    </source>
</evidence>
<dbReference type="Gene3D" id="3.50.50.60">
    <property type="entry name" value="FAD/NAD(P)-binding domain"/>
    <property type="match status" value="1"/>
</dbReference>
<dbReference type="InterPro" id="IPR000172">
    <property type="entry name" value="GMC_OxRdtase_N"/>
</dbReference>
<dbReference type="GO" id="GO:0005576">
    <property type="term" value="C:extracellular region"/>
    <property type="evidence" value="ECO:0007669"/>
    <property type="project" value="UniProtKB-SubCell"/>
</dbReference>
<keyword evidence="25" id="KW-1185">Reference proteome</keyword>
<accession>A0A8H5AR70</accession>
<evidence type="ECO:0000256" key="19">
    <source>
        <dbReference type="PIRSR" id="PIRSR000137-2"/>
    </source>
</evidence>
<evidence type="ECO:0000259" key="22">
    <source>
        <dbReference type="PROSITE" id="PS00623"/>
    </source>
</evidence>
<evidence type="ECO:0000259" key="23">
    <source>
        <dbReference type="PROSITE" id="PS00624"/>
    </source>
</evidence>